<dbReference type="UniPathway" id="UPA00973"/>
<comment type="catalytic activity">
    <reaction evidence="9 10">
        <text>a lipid X + a UDP-2-N,3-O-bis[(3R)-3-hydroxyacyl]-alpha-D-glucosamine = a lipid A disaccharide + UDP + H(+)</text>
        <dbReference type="Rhea" id="RHEA:67828"/>
        <dbReference type="ChEBI" id="CHEBI:15378"/>
        <dbReference type="ChEBI" id="CHEBI:58223"/>
        <dbReference type="ChEBI" id="CHEBI:137748"/>
        <dbReference type="ChEBI" id="CHEBI:176338"/>
        <dbReference type="ChEBI" id="CHEBI:176343"/>
        <dbReference type="EC" id="2.4.1.182"/>
    </reaction>
</comment>
<dbReference type="InterPro" id="IPR003835">
    <property type="entry name" value="Glyco_trans_19"/>
</dbReference>
<evidence type="ECO:0000256" key="3">
    <source>
        <dbReference type="ARBA" id="ARBA00020902"/>
    </source>
</evidence>
<dbReference type="HAMAP" id="MF_00392">
    <property type="entry name" value="LpxB"/>
    <property type="match status" value="1"/>
</dbReference>
<dbReference type="SUPFAM" id="SSF53756">
    <property type="entry name" value="UDP-Glycosyltransferase/glycogen phosphorylase"/>
    <property type="match status" value="1"/>
</dbReference>
<evidence type="ECO:0000313" key="12">
    <source>
        <dbReference type="Proteomes" id="UP000648239"/>
    </source>
</evidence>
<evidence type="ECO:0000256" key="10">
    <source>
        <dbReference type="HAMAP-Rule" id="MF_00392"/>
    </source>
</evidence>
<comment type="caution">
    <text evidence="11">The sequence shown here is derived from an EMBL/GenBank/DDBJ whole genome shotgun (WGS) entry which is preliminary data.</text>
</comment>
<comment type="similarity">
    <text evidence="10">Belongs to the LpxB family.</text>
</comment>
<dbReference type="Pfam" id="PF02684">
    <property type="entry name" value="LpxB"/>
    <property type="match status" value="1"/>
</dbReference>
<dbReference type="GO" id="GO:0016020">
    <property type="term" value="C:membrane"/>
    <property type="evidence" value="ECO:0007669"/>
    <property type="project" value="GOC"/>
</dbReference>
<accession>A0A8J7CEN0</accession>
<dbReference type="Proteomes" id="UP000648239">
    <property type="component" value="Unassembled WGS sequence"/>
</dbReference>
<dbReference type="PANTHER" id="PTHR30372">
    <property type="entry name" value="LIPID-A-DISACCHARIDE SYNTHASE"/>
    <property type="match status" value="1"/>
</dbReference>
<keyword evidence="7 10" id="KW-0808">Transferase</keyword>
<keyword evidence="4 10" id="KW-0444">Lipid biosynthesis</keyword>
<dbReference type="EMBL" id="JACXWD010000032">
    <property type="protein sequence ID" value="MBD3868459.1"/>
    <property type="molecule type" value="Genomic_DNA"/>
</dbReference>
<organism evidence="11 12">
    <name type="scientific">Candidatus Polarisedimenticola svalbardensis</name>
    <dbReference type="NCBI Taxonomy" id="2886004"/>
    <lineage>
        <taxon>Bacteria</taxon>
        <taxon>Pseudomonadati</taxon>
        <taxon>Acidobacteriota</taxon>
        <taxon>Candidatus Polarisedimenticolia</taxon>
        <taxon>Candidatus Polarisedimenticolales</taxon>
        <taxon>Candidatus Polarisedimenticolaceae</taxon>
        <taxon>Candidatus Polarisedimenticola</taxon>
    </lineage>
</organism>
<keyword evidence="5 10" id="KW-0441">Lipid A biosynthesis</keyword>
<dbReference type="GO" id="GO:0009245">
    <property type="term" value="P:lipid A biosynthetic process"/>
    <property type="evidence" value="ECO:0007669"/>
    <property type="project" value="UniProtKB-UniRule"/>
</dbReference>
<dbReference type="AlphaFoldDB" id="A0A8J7CEN0"/>
<proteinExistence type="inferred from homology"/>
<name>A0A8J7CEN0_9BACT</name>
<evidence type="ECO:0000256" key="2">
    <source>
        <dbReference type="ARBA" id="ARBA00012687"/>
    </source>
</evidence>
<gene>
    <name evidence="10 11" type="primary">lpxB</name>
    <name evidence="11" type="ORF">IFK94_10085</name>
</gene>
<evidence type="ECO:0000256" key="4">
    <source>
        <dbReference type="ARBA" id="ARBA00022516"/>
    </source>
</evidence>
<evidence type="ECO:0000256" key="5">
    <source>
        <dbReference type="ARBA" id="ARBA00022556"/>
    </source>
</evidence>
<dbReference type="EC" id="2.4.1.182" evidence="2 10"/>
<sequence>MPGPDRTPKIMITAGETSGDLLGAGLANAIQAIAPDAELFGMGGEAMSAAGVRLVQDSRTVSVVGIVEVLAHLSDIRAAMTRLKAVIDEEKPDILVPVDFPDFNLRLASYAHSRGVRVVYFVSPQVWAWRKRRVHKIRKIVDHMLVLLPFEERFYREAGVPVTFVGHPVVERVPAQGGTEVLESVLENAGLDPARPTVALAPGSRKSEVGKILPPLLETAGLLHRKRPELQFLLSRAPGIEPAWLASRMDGAAGIDLAVHCGDFPELLRGCRAGVVASGTACLEAAMTGLPMVVVYRMNRLSYFLGRMLVQVDHVAMPNLIAGHRVLAELVQGECRPDRIAEELSLLLDSPERAAGVRAALLGIRDQLQGRGAYPRAAEAVLNHWNP</sequence>
<evidence type="ECO:0000313" key="11">
    <source>
        <dbReference type="EMBL" id="MBD3868459.1"/>
    </source>
</evidence>
<keyword evidence="8 10" id="KW-0443">Lipid metabolism</keyword>
<evidence type="ECO:0000256" key="1">
    <source>
        <dbReference type="ARBA" id="ARBA00002056"/>
    </source>
</evidence>
<evidence type="ECO:0000256" key="7">
    <source>
        <dbReference type="ARBA" id="ARBA00022679"/>
    </source>
</evidence>
<dbReference type="GO" id="GO:0005543">
    <property type="term" value="F:phospholipid binding"/>
    <property type="evidence" value="ECO:0007669"/>
    <property type="project" value="TreeGrafter"/>
</dbReference>
<evidence type="ECO:0000256" key="6">
    <source>
        <dbReference type="ARBA" id="ARBA00022676"/>
    </source>
</evidence>
<reference evidence="11 12" key="1">
    <citation type="submission" date="2020-08" db="EMBL/GenBank/DDBJ databases">
        <title>Acidobacteriota in marine sediments use diverse sulfur dissimilation pathways.</title>
        <authorList>
            <person name="Wasmund K."/>
        </authorList>
    </citation>
    <scope>NUCLEOTIDE SEQUENCE [LARGE SCALE GENOMIC DNA]</scope>
    <source>
        <strain evidence="11">MAG AM4</strain>
    </source>
</reference>
<evidence type="ECO:0000256" key="8">
    <source>
        <dbReference type="ARBA" id="ARBA00023098"/>
    </source>
</evidence>
<protein>
    <recommendedName>
        <fullName evidence="3 10">Lipid-A-disaccharide synthase</fullName>
        <ecNumber evidence="2 10">2.4.1.182</ecNumber>
    </recommendedName>
</protein>
<dbReference type="NCBIfam" id="TIGR00215">
    <property type="entry name" value="lpxB"/>
    <property type="match status" value="1"/>
</dbReference>
<keyword evidence="6 10" id="KW-0328">Glycosyltransferase</keyword>
<dbReference type="GO" id="GO:0008915">
    <property type="term" value="F:lipid-A-disaccharide synthase activity"/>
    <property type="evidence" value="ECO:0007669"/>
    <property type="project" value="UniProtKB-UniRule"/>
</dbReference>
<comment type="pathway">
    <text evidence="10">Bacterial outer membrane biogenesis; LPS lipid A biosynthesis.</text>
</comment>
<comment type="function">
    <text evidence="1 10">Condensation of UDP-2,3-diacylglucosamine and 2,3-diacylglucosamine-1-phosphate to form lipid A disaccharide, a precursor of lipid A, a phosphorylated glycolipid that anchors the lipopolysaccharide to the outer membrane of the cell.</text>
</comment>
<evidence type="ECO:0000256" key="9">
    <source>
        <dbReference type="ARBA" id="ARBA00048975"/>
    </source>
</evidence>
<dbReference type="PANTHER" id="PTHR30372:SF4">
    <property type="entry name" value="LIPID-A-DISACCHARIDE SYNTHASE, MITOCHONDRIAL-RELATED"/>
    <property type="match status" value="1"/>
</dbReference>